<dbReference type="SMART" id="SM00714">
    <property type="entry name" value="LITAF"/>
    <property type="match status" value="1"/>
</dbReference>
<dbReference type="EMBL" id="JBFCZG010000005">
    <property type="protein sequence ID" value="KAL3422057.1"/>
    <property type="molecule type" value="Genomic_DNA"/>
</dbReference>
<feature type="compositionally biased region" description="Polar residues" evidence="6">
    <location>
        <begin position="67"/>
        <end position="86"/>
    </location>
</feature>
<keyword evidence="4" id="KW-0862">Zinc</keyword>
<evidence type="ECO:0000256" key="5">
    <source>
        <dbReference type="ARBA" id="ARBA00023136"/>
    </source>
</evidence>
<feature type="domain" description="LITAF" evidence="7">
    <location>
        <begin position="85"/>
        <end position="168"/>
    </location>
</feature>
<dbReference type="InterPro" id="IPR037519">
    <property type="entry name" value="LITAF_fam"/>
</dbReference>
<name>A0ABR4PFG3_9HELO</name>
<evidence type="ECO:0000259" key="7">
    <source>
        <dbReference type="PROSITE" id="PS51837"/>
    </source>
</evidence>
<keyword evidence="3" id="KW-0479">Metal-binding</keyword>
<comment type="caution">
    <text evidence="8">The sequence shown here is derived from an EMBL/GenBank/DDBJ whole genome shotgun (WGS) entry which is preliminary data.</text>
</comment>
<evidence type="ECO:0000256" key="3">
    <source>
        <dbReference type="ARBA" id="ARBA00022723"/>
    </source>
</evidence>
<comment type="subcellular location">
    <subcellularLocation>
        <location evidence="1">Membrane</location>
        <topology evidence="1">Peripheral membrane protein</topology>
    </subcellularLocation>
</comment>
<evidence type="ECO:0000313" key="9">
    <source>
        <dbReference type="Proteomes" id="UP001629113"/>
    </source>
</evidence>
<gene>
    <name evidence="8" type="ORF">PVAG01_06213</name>
</gene>
<keyword evidence="9" id="KW-1185">Reference proteome</keyword>
<organism evidence="8 9">
    <name type="scientific">Phlyctema vagabunda</name>
    <dbReference type="NCBI Taxonomy" id="108571"/>
    <lineage>
        <taxon>Eukaryota</taxon>
        <taxon>Fungi</taxon>
        <taxon>Dikarya</taxon>
        <taxon>Ascomycota</taxon>
        <taxon>Pezizomycotina</taxon>
        <taxon>Leotiomycetes</taxon>
        <taxon>Helotiales</taxon>
        <taxon>Dermateaceae</taxon>
        <taxon>Phlyctema</taxon>
    </lineage>
</organism>
<evidence type="ECO:0000256" key="2">
    <source>
        <dbReference type="ARBA" id="ARBA00005975"/>
    </source>
</evidence>
<dbReference type="PANTHER" id="PTHR23292:SF6">
    <property type="entry name" value="FI16602P1-RELATED"/>
    <property type="match status" value="1"/>
</dbReference>
<evidence type="ECO:0000256" key="1">
    <source>
        <dbReference type="ARBA" id="ARBA00004170"/>
    </source>
</evidence>
<evidence type="ECO:0000313" key="8">
    <source>
        <dbReference type="EMBL" id="KAL3422057.1"/>
    </source>
</evidence>
<evidence type="ECO:0000256" key="4">
    <source>
        <dbReference type="ARBA" id="ARBA00022833"/>
    </source>
</evidence>
<feature type="compositionally biased region" description="Low complexity" evidence="6">
    <location>
        <begin position="42"/>
        <end position="59"/>
    </location>
</feature>
<dbReference type="InterPro" id="IPR006629">
    <property type="entry name" value="LITAF"/>
</dbReference>
<dbReference type="Pfam" id="PF10601">
    <property type="entry name" value="zf-LITAF-like"/>
    <property type="match status" value="1"/>
</dbReference>
<dbReference type="Proteomes" id="UP001629113">
    <property type="component" value="Unassembled WGS sequence"/>
</dbReference>
<reference evidence="8 9" key="1">
    <citation type="submission" date="2024-06" db="EMBL/GenBank/DDBJ databases">
        <title>Complete genome of Phlyctema vagabunda strain 19-DSS-EL-015.</title>
        <authorList>
            <person name="Fiorenzani C."/>
        </authorList>
    </citation>
    <scope>NUCLEOTIDE SEQUENCE [LARGE SCALE GENOMIC DNA]</scope>
    <source>
        <strain evidence="8 9">19-DSS-EL-015</strain>
    </source>
</reference>
<comment type="similarity">
    <text evidence="2">Belongs to the CDIP1/LITAF family.</text>
</comment>
<feature type="region of interest" description="Disordered" evidence="6">
    <location>
        <begin position="1"/>
        <end position="86"/>
    </location>
</feature>
<sequence>MSNQLPQDQHIHPAPPPEFHQDPSLNTQAHQHNEKVEPPAYPADAHYPDQQQQQQQQPQYVHEHEAQSQSQKQQALPNNSNGTATQFQTASPLHALQKAPSPVDCPVCGTRNMTRTEYASGGTTHLSAFLCCICICLGCIPYLVSGLKDVEHRCGNPACGALLAIWHRSGHTAVQQGGVA</sequence>
<evidence type="ECO:0000256" key="6">
    <source>
        <dbReference type="SAM" id="MobiDB-lite"/>
    </source>
</evidence>
<proteinExistence type="inferred from homology"/>
<accession>A0ABR4PFG3</accession>
<protein>
    <submittedName>
        <fullName evidence="8">Cell death-inducing p53-target protein 1-like protein</fullName>
    </submittedName>
</protein>
<dbReference type="PANTHER" id="PTHR23292">
    <property type="entry name" value="LIPOPOLYSACCHARIDE-INDUCED TUMOR NECROSIS FACTOR-ALPHA FACTOR"/>
    <property type="match status" value="1"/>
</dbReference>
<keyword evidence="5" id="KW-0472">Membrane</keyword>
<dbReference type="PROSITE" id="PS51837">
    <property type="entry name" value="LITAF"/>
    <property type="match status" value="1"/>
</dbReference>